<evidence type="ECO:0000313" key="1">
    <source>
        <dbReference type="EnsemblPlants" id="AVESA.00010b.r2.6CG1082160.1.CDS.1"/>
    </source>
</evidence>
<reference evidence="1" key="1">
    <citation type="submission" date="2021-05" db="EMBL/GenBank/DDBJ databases">
        <authorList>
            <person name="Scholz U."/>
            <person name="Mascher M."/>
            <person name="Fiebig A."/>
        </authorList>
    </citation>
    <scope>NUCLEOTIDE SEQUENCE [LARGE SCALE GENOMIC DNA]</scope>
</reference>
<protein>
    <submittedName>
        <fullName evidence="1">Uncharacterized protein</fullName>
    </submittedName>
</protein>
<name>A0ACD5Z5J3_AVESA</name>
<keyword evidence="2" id="KW-1185">Reference proteome</keyword>
<dbReference type="EnsemblPlants" id="AVESA.00010b.r2.6CG1082160.1">
    <property type="protein sequence ID" value="AVESA.00010b.r2.6CG1082160.1.CDS.1"/>
    <property type="gene ID" value="AVESA.00010b.r2.6CG1082160"/>
</dbReference>
<reference evidence="1" key="2">
    <citation type="submission" date="2025-09" db="UniProtKB">
        <authorList>
            <consortium name="EnsemblPlants"/>
        </authorList>
    </citation>
    <scope>IDENTIFICATION</scope>
</reference>
<evidence type="ECO:0000313" key="2">
    <source>
        <dbReference type="Proteomes" id="UP001732700"/>
    </source>
</evidence>
<accession>A0ACD5Z5J3</accession>
<proteinExistence type="predicted"/>
<sequence>MDPNYRRRSQVEDEFVMFVLPTIEGSEKKPMHTSMLPGGMYVNEILTGHESLCKRQFRMEVDIFHALVRKLREKKLIGDSREVSLKEKVAIFLYAVAKYASNQTLQDRFQRSPETISRHFGVVLDAITKLTCIYVRPPSLQPHHILRKPHFYPYFIVRMYFHFFSQWFQV</sequence>
<dbReference type="Proteomes" id="UP001732700">
    <property type="component" value="Chromosome 6C"/>
</dbReference>
<organism evidence="1 2">
    <name type="scientific">Avena sativa</name>
    <name type="common">Oat</name>
    <dbReference type="NCBI Taxonomy" id="4498"/>
    <lineage>
        <taxon>Eukaryota</taxon>
        <taxon>Viridiplantae</taxon>
        <taxon>Streptophyta</taxon>
        <taxon>Embryophyta</taxon>
        <taxon>Tracheophyta</taxon>
        <taxon>Spermatophyta</taxon>
        <taxon>Magnoliopsida</taxon>
        <taxon>Liliopsida</taxon>
        <taxon>Poales</taxon>
        <taxon>Poaceae</taxon>
        <taxon>BOP clade</taxon>
        <taxon>Pooideae</taxon>
        <taxon>Poodae</taxon>
        <taxon>Poeae</taxon>
        <taxon>Poeae Chloroplast Group 1 (Aveneae type)</taxon>
        <taxon>Aveninae</taxon>
        <taxon>Avena</taxon>
    </lineage>
</organism>